<proteinExistence type="predicted"/>
<feature type="transmembrane region" description="Helical" evidence="1">
    <location>
        <begin position="94"/>
        <end position="112"/>
    </location>
</feature>
<dbReference type="InterPro" id="IPR013879">
    <property type="entry name" value="DUF1761"/>
</dbReference>
<dbReference type="Proteomes" id="UP000326924">
    <property type="component" value="Unassembled WGS sequence"/>
</dbReference>
<dbReference type="AlphaFoldDB" id="A0A5J5EQD3"/>
<dbReference type="Pfam" id="PF08570">
    <property type="entry name" value="DUF1761"/>
    <property type="match status" value="1"/>
</dbReference>
<gene>
    <name evidence="2" type="ORF">FN846DRAFT_173019</name>
</gene>
<sequence>MSPYTIDYLPPVKPSAIALGTVFNHAANLAVLAPVFGETYRRAQHADSKEEFIKSREAASAAALYGSTLVGSGIQTYAVAAILNHCGVLSYKGAAYVGGLIFAATSMPQLVSQVFQERRPAEMVAVKAAVNLVDTVGLSLFLTWWGTRPAHDLLR</sequence>
<evidence type="ECO:0000313" key="2">
    <source>
        <dbReference type="EMBL" id="KAA8899516.1"/>
    </source>
</evidence>
<dbReference type="EMBL" id="VXIS01000165">
    <property type="protein sequence ID" value="KAA8899516.1"/>
    <property type="molecule type" value="Genomic_DNA"/>
</dbReference>
<protein>
    <recommendedName>
        <fullName evidence="4">DUF1761-domain-containing protein</fullName>
    </recommendedName>
</protein>
<accession>A0A5J5EQD3</accession>
<keyword evidence="1" id="KW-0812">Transmembrane</keyword>
<dbReference type="InParanoid" id="A0A5J5EQD3"/>
<comment type="caution">
    <text evidence="2">The sequence shown here is derived from an EMBL/GenBank/DDBJ whole genome shotgun (WGS) entry which is preliminary data.</text>
</comment>
<keyword evidence="1" id="KW-1133">Transmembrane helix</keyword>
<evidence type="ECO:0008006" key="4">
    <source>
        <dbReference type="Google" id="ProtNLM"/>
    </source>
</evidence>
<reference evidence="2 3" key="1">
    <citation type="submission" date="2019-09" db="EMBL/GenBank/DDBJ databases">
        <title>Draft genome of the ectomycorrhizal ascomycete Sphaerosporella brunnea.</title>
        <authorList>
            <consortium name="DOE Joint Genome Institute"/>
            <person name="Benucci G.M."/>
            <person name="Marozzi G."/>
            <person name="Antonielli L."/>
            <person name="Sanchez S."/>
            <person name="Marco P."/>
            <person name="Wang X."/>
            <person name="Falini L.B."/>
            <person name="Barry K."/>
            <person name="Haridas S."/>
            <person name="Lipzen A."/>
            <person name="Labutti K."/>
            <person name="Grigoriev I.V."/>
            <person name="Murat C."/>
            <person name="Martin F."/>
            <person name="Albertini E."/>
            <person name="Donnini D."/>
            <person name="Bonito G."/>
        </authorList>
    </citation>
    <scope>NUCLEOTIDE SEQUENCE [LARGE SCALE GENOMIC DNA]</scope>
    <source>
        <strain evidence="2 3">Sb_GMNB300</strain>
    </source>
</reference>
<keyword evidence="1" id="KW-0472">Membrane</keyword>
<dbReference type="PANTHER" id="PTHR40638:SF1">
    <property type="entry name" value="UPF0591 MEMBRANE PROTEIN C15E1.02C"/>
    <property type="match status" value="1"/>
</dbReference>
<evidence type="ECO:0000256" key="1">
    <source>
        <dbReference type="SAM" id="Phobius"/>
    </source>
</evidence>
<feature type="transmembrane region" description="Helical" evidence="1">
    <location>
        <begin position="124"/>
        <end position="145"/>
    </location>
</feature>
<feature type="transmembrane region" description="Helical" evidence="1">
    <location>
        <begin position="58"/>
        <end position="82"/>
    </location>
</feature>
<keyword evidence="3" id="KW-1185">Reference proteome</keyword>
<organism evidence="2 3">
    <name type="scientific">Sphaerosporella brunnea</name>
    <dbReference type="NCBI Taxonomy" id="1250544"/>
    <lineage>
        <taxon>Eukaryota</taxon>
        <taxon>Fungi</taxon>
        <taxon>Dikarya</taxon>
        <taxon>Ascomycota</taxon>
        <taxon>Pezizomycotina</taxon>
        <taxon>Pezizomycetes</taxon>
        <taxon>Pezizales</taxon>
        <taxon>Pyronemataceae</taxon>
        <taxon>Sphaerosporella</taxon>
    </lineage>
</organism>
<name>A0A5J5EQD3_9PEZI</name>
<feature type="transmembrane region" description="Helical" evidence="1">
    <location>
        <begin position="16"/>
        <end position="37"/>
    </location>
</feature>
<dbReference type="OrthoDB" id="2344991at2759"/>
<dbReference type="PANTHER" id="PTHR40638">
    <property type="entry name" value="UPF0591 MEMBRANE PROTEIN C15E1.02C"/>
    <property type="match status" value="1"/>
</dbReference>
<evidence type="ECO:0000313" key="3">
    <source>
        <dbReference type="Proteomes" id="UP000326924"/>
    </source>
</evidence>